<proteinExistence type="predicted"/>
<organism evidence="1">
    <name type="scientific">Myoviridae sp. ctcyQ27</name>
    <dbReference type="NCBI Taxonomy" id="2825139"/>
    <lineage>
        <taxon>Viruses</taxon>
        <taxon>Duplodnaviria</taxon>
        <taxon>Heunggongvirae</taxon>
        <taxon>Uroviricota</taxon>
        <taxon>Caudoviricetes</taxon>
    </lineage>
</organism>
<evidence type="ECO:0000313" key="1">
    <source>
        <dbReference type="EMBL" id="DAF93244.1"/>
    </source>
</evidence>
<sequence length="30" mass="3706">MHIVNFYKYANLNIKSIKKKRYAIKLHIEK</sequence>
<dbReference type="EMBL" id="BK016080">
    <property type="protein sequence ID" value="DAF93244.1"/>
    <property type="molecule type" value="Genomic_DNA"/>
</dbReference>
<name>A0A8S5UFP5_9CAUD</name>
<protein>
    <submittedName>
        <fullName evidence="1">Uncharacterized protein</fullName>
    </submittedName>
</protein>
<reference evidence="1" key="1">
    <citation type="journal article" date="2021" name="Proc. Natl. Acad. Sci. U.S.A.">
        <title>A Catalog of Tens of Thousands of Viruses from Human Metagenomes Reveals Hidden Associations with Chronic Diseases.</title>
        <authorList>
            <person name="Tisza M.J."/>
            <person name="Buck C.B."/>
        </authorList>
    </citation>
    <scope>NUCLEOTIDE SEQUENCE</scope>
    <source>
        <strain evidence="1">CtcyQ27</strain>
    </source>
</reference>
<accession>A0A8S5UFP5</accession>